<evidence type="ECO:0000256" key="1">
    <source>
        <dbReference type="SAM" id="SignalP"/>
    </source>
</evidence>
<accession>A0AAD5CX97</accession>
<dbReference type="AlphaFoldDB" id="A0AAD5CX97"/>
<evidence type="ECO:0000313" key="2">
    <source>
        <dbReference type="EMBL" id="KAI7749152.1"/>
    </source>
</evidence>
<gene>
    <name evidence="2" type="ORF">M8C21_021168</name>
</gene>
<protein>
    <submittedName>
        <fullName evidence="2">Uncharacterized protein</fullName>
    </submittedName>
</protein>
<keyword evidence="1" id="KW-0732">Signal</keyword>
<dbReference type="PROSITE" id="PS50096">
    <property type="entry name" value="IQ"/>
    <property type="match status" value="1"/>
</dbReference>
<evidence type="ECO:0000313" key="3">
    <source>
        <dbReference type="Proteomes" id="UP001206925"/>
    </source>
</evidence>
<feature type="signal peptide" evidence="1">
    <location>
        <begin position="1"/>
        <end position="23"/>
    </location>
</feature>
<organism evidence="2 3">
    <name type="scientific">Ambrosia artemisiifolia</name>
    <name type="common">Common ragweed</name>
    <dbReference type="NCBI Taxonomy" id="4212"/>
    <lineage>
        <taxon>Eukaryota</taxon>
        <taxon>Viridiplantae</taxon>
        <taxon>Streptophyta</taxon>
        <taxon>Embryophyta</taxon>
        <taxon>Tracheophyta</taxon>
        <taxon>Spermatophyta</taxon>
        <taxon>Magnoliopsida</taxon>
        <taxon>eudicotyledons</taxon>
        <taxon>Gunneridae</taxon>
        <taxon>Pentapetalae</taxon>
        <taxon>asterids</taxon>
        <taxon>campanulids</taxon>
        <taxon>Asterales</taxon>
        <taxon>Asteraceae</taxon>
        <taxon>Asteroideae</taxon>
        <taxon>Heliantheae alliance</taxon>
        <taxon>Heliantheae</taxon>
        <taxon>Ambrosia</taxon>
    </lineage>
</organism>
<dbReference type="EMBL" id="JAMZMK010006397">
    <property type="protein sequence ID" value="KAI7749152.1"/>
    <property type="molecule type" value="Genomic_DNA"/>
</dbReference>
<proteinExistence type="predicted"/>
<name>A0AAD5CX97_AMBAR</name>
<dbReference type="Proteomes" id="UP001206925">
    <property type="component" value="Unassembled WGS sequence"/>
</dbReference>
<sequence>MLHNLYNLSSWVWRLIALRALKGVVRLQALVRGRQARVSARWVRMSIEGQAVQDMLNECRTQAEFLKEAHVDLSLLFLALLPDFELLRSNWTDFERLKFDAYTFIFRDPVVATKSFKLRQQIATLLLKPALVSTKQLLILAAQVPISFDASAVKIPRIPASAPVGPQNPCLAESGLQAPAPYLKSNPSMSTSLRN</sequence>
<comment type="caution">
    <text evidence="2">The sequence shown here is derived from an EMBL/GenBank/DDBJ whole genome shotgun (WGS) entry which is preliminary data.</text>
</comment>
<keyword evidence="3" id="KW-1185">Reference proteome</keyword>
<feature type="chain" id="PRO_5042074005" evidence="1">
    <location>
        <begin position="24"/>
        <end position="195"/>
    </location>
</feature>
<reference evidence="2" key="1">
    <citation type="submission" date="2022-06" db="EMBL/GenBank/DDBJ databases">
        <title>Uncovering the hologenomic basis of an extraordinary plant invasion.</title>
        <authorList>
            <person name="Bieker V.C."/>
            <person name="Martin M.D."/>
            <person name="Gilbert T."/>
            <person name="Hodgins K."/>
            <person name="Battlay P."/>
            <person name="Petersen B."/>
            <person name="Wilson J."/>
        </authorList>
    </citation>
    <scope>NUCLEOTIDE SEQUENCE</scope>
    <source>
        <strain evidence="2">AA19_3_7</strain>
        <tissue evidence="2">Leaf</tissue>
    </source>
</reference>